<dbReference type="Proteomes" id="UP001206925">
    <property type="component" value="Unassembled WGS sequence"/>
</dbReference>
<evidence type="ECO:0000313" key="2">
    <source>
        <dbReference type="EMBL" id="KAI7749916.1"/>
    </source>
</evidence>
<reference evidence="2" key="1">
    <citation type="submission" date="2022-06" db="EMBL/GenBank/DDBJ databases">
        <title>Uncovering the hologenomic basis of an extraordinary plant invasion.</title>
        <authorList>
            <person name="Bieker V.C."/>
            <person name="Martin M.D."/>
            <person name="Gilbert T."/>
            <person name="Hodgins K."/>
            <person name="Battlay P."/>
            <person name="Petersen B."/>
            <person name="Wilson J."/>
        </authorList>
    </citation>
    <scope>NUCLEOTIDE SEQUENCE</scope>
    <source>
        <strain evidence="2">AA19_3_7</strain>
        <tissue evidence="2">Leaf</tissue>
    </source>
</reference>
<feature type="coiled-coil region" evidence="1">
    <location>
        <begin position="25"/>
        <end position="59"/>
    </location>
</feature>
<evidence type="ECO:0000256" key="1">
    <source>
        <dbReference type="SAM" id="Coils"/>
    </source>
</evidence>
<sequence>MICSQKLADEGSYAKELAAAAAVELRNLAAEVTKLSYQNAKLNAELAVTKEAYDNLCKKGSDIGSRQDACVRKAEDNLLVEELQKELNARHQREASLVGALSERDKLESELRKRLDAAKRHEEDLEAELANMWGLVAKLKKSANSDDILADQSSTVRCNVIFQQDDEIQSPSELRLLYDKEKERRQELERYVSKLKGDDIADLDINSLEELQNLNVEAITKICHAKASYR</sequence>
<gene>
    <name evidence="2" type="ORF">M8C21_033960</name>
</gene>
<evidence type="ECO:0000313" key="3">
    <source>
        <dbReference type="Proteomes" id="UP001206925"/>
    </source>
</evidence>
<comment type="caution">
    <text evidence="2">The sequence shown here is derived from an EMBL/GenBank/DDBJ whole genome shotgun (WGS) entry which is preliminary data.</text>
</comment>
<name>A0AAD5D0J7_AMBAR</name>
<accession>A0AAD5D0J7</accession>
<keyword evidence="3" id="KW-1185">Reference proteome</keyword>
<dbReference type="AlphaFoldDB" id="A0AAD5D0J7"/>
<organism evidence="2 3">
    <name type="scientific">Ambrosia artemisiifolia</name>
    <name type="common">Common ragweed</name>
    <dbReference type="NCBI Taxonomy" id="4212"/>
    <lineage>
        <taxon>Eukaryota</taxon>
        <taxon>Viridiplantae</taxon>
        <taxon>Streptophyta</taxon>
        <taxon>Embryophyta</taxon>
        <taxon>Tracheophyta</taxon>
        <taxon>Spermatophyta</taxon>
        <taxon>Magnoliopsida</taxon>
        <taxon>eudicotyledons</taxon>
        <taxon>Gunneridae</taxon>
        <taxon>Pentapetalae</taxon>
        <taxon>asterids</taxon>
        <taxon>campanulids</taxon>
        <taxon>Asterales</taxon>
        <taxon>Asteraceae</taxon>
        <taxon>Asteroideae</taxon>
        <taxon>Heliantheae alliance</taxon>
        <taxon>Heliantheae</taxon>
        <taxon>Ambrosia</taxon>
    </lineage>
</organism>
<keyword evidence="1" id="KW-0175">Coiled coil</keyword>
<proteinExistence type="predicted"/>
<protein>
    <submittedName>
        <fullName evidence="2">Uncharacterized protein</fullName>
    </submittedName>
</protein>
<dbReference type="EMBL" id="JAMZMK010006262">
    <property type="protein sequence ID" value="KAI7749916.1"/>
    <property type="molecule type" value="Genomic_DNA"/>
</dbReference>